<feature type="chain" id="PRO_5003042156" evidence="1">
    <location>
        <begin position="20"/>
        <end position="365"/>
    </location>
</feature>
<protein>
    <submittedName>
        <fullName evidence="2">Uncharacterized protein</fullName>
    </submittedName>
</protein>
<keyword evidence="1" id="KW-0732">Signal</keyword>
<keyword evidence="3" id="KW-1185">Reference proteome</keyword>
<sequence length="365" mass="40750">MNCAPCLILLSLVLKLKHTIDERLYSIALESRCAVLCCEVKRGKKRFGLSIPSNLIQFFKPLIRIYRQLQISTSRNLEMFILKYLLLTIVLVNVALGATETALNYQIRPSGITCAPTAENCKRFIATQVNQGAKKVADVYLTSINFVSQINKTAALSAPPGELLVEGYLRSTAVRGETFYRIDTTQVYRLLPLIENNKPSGTFFHFGLSHVECSTGGNCPYLRVHTLNTNNLTNAEGFINPYEKYRGFPRGWLEERFLDGSSAAVSQGSFVNNKIEITGVYVNLFDPNPVCPPFTNPQCSNAQVATYMRSNRRCLSATGCVTPKPTVCPKIVYTCEPGYRLVSFAMAPNGCYSWYCDADFLPKTY</sequence>
<dbReference type="Proteomes" id="UP000001396">
    <property type="component" value="Unassembled WGS sequence"/>
</dbReference>
<dbReference type="PANTHER" id="PTHR34411:SF8">
    <property type="entry name" value="DUF6748 DOMAIN-CONTAINING PROTEIN"/>
    <property type="match status" value="1"/>
</dbReference>
<comment type="caution">
    <text evidence="2">The sequence shown here is derived from an EMBL/GenBank/DDBJ whole genome shotgun (WGS) entry which is preliminary data.</text>
</comment>
<accession>D3BCW1</accession>
<organism evidence="2 3">
    <name type="scientific">Heterostelium pallidum (strain ATCC 26659 / Pp 5 / PN500)</name>
    <name type="common">Cellular slime mold</name>
    <name type="synonym">Polysphondylium pallidum</name>
    <dbReference type="NCBI Taxonomy" id="670386"/>
    <lineage>
        <taxon>Eukaryota</taxon>
        <taxon>Amoebozoa</taxon>
        <taxon>Evosea</taxon>
        <taxon>Eumycetozoa</taxon>
        <taxon>Dictyostelia</taxon>
        <taxon>Acytosteliales</taxon>
        <taxon>Acytosteliaceae</taxon>
        <taxon>Heterostelium</taxon>
    </lineage>
</organism>
<dbReference type="RefSeq" id="XP_020432873.1">
    <property type="nucleotide sequence ID" value="XM_020577199.1"/>
</dbReference>
<dbReference type="PANTHER" id="PTHR34411">
    <property type="entry name" value="DUF6748 DOMAIN-CONTAINING PROTEIN-RELATED"/>
    <property type="match status" value="1"/>
</dbReference>
<dbReference type="GeneID" id="31361822"/>
<dbReference type="InterPro" id="IPR040405">
    <property type="entry name" value="DDB_G0275255-like"/>
</dbReference>
<evidence type="ECO:0000313" key="3">
    <source>
        <dbReference type="Proteomes" id="UP000001396"/>
    </source>
</evidence>
<dbReference type="OMA" id="VICKNET"/>
<evidence type="ECO:0000256" key="1">
    <source>
        <dbReference type="SAM" id="SignalP"/>
    </source>
</evidence>
<feature type="signal peptide" evidence="1">
    <location>
        <begin position="1"/>
        <end position="19"/>
    </location>
</feature>
<name>D3BCW1_HETP5</name>
<gene>
    <name evidence="2" type="ORF">PPL_06339</name>
</gene>
<dbReference type="EMBL" id="ADBJ01000028">
    <property type="protein sequence ID" value="EFA80753.1"/>
    <property type="molecule type" value="Genomic_DNA"/>
</dbReference>
<dbReference type="InParanoid" id="D3BCW1"/>
<evidence type="ECO:0000313" key="2">
    <source>
        <dbReference type="EMBL" id="EFA80753.1"/>
    </source>
</evidence>
<proteinExistence type="predicted"/>
<dbReference type="AlphaFoldDB" id="D3BCW1"/>
<reference evidence="2 3" key="1">
    <citation type="journal article" date="2011" name="Genome Res.">
        <title>Phylogeny-wide analysis of social amoeba genomes highlights ancient origins for complex intercellular communication.</title>
        <authorList>
            <person name="Heidel A.J."/>
            <person name="Lawal H.M."/>
            <person name="Felder M."/>
            <person name="Schilde C."/>
            <person name="Helps N.R."/>
            <person name="Tunggal B."/>
            <person name="Rivero F."/>
            <person name="John U."/>
            <person name="Schleicher M."/>
            <person name="Eichinger L."/>
            <person name="Platzer M."/>
            <person name="Noegel A.A."/>
            <person name="Schaap P."/>
            <person name="Gloeckner G."/>
        </authorList>
    </citation>
    <scope>NUCLEOTIDE SEQUENCE [LARGE SCALE GENOMIC DNA]</scope>
    <source>
        <strain evidence="3">ATCC 26659 / Pp 5 / PN500</strain>
    </source>
</reference>